<dbReference type="InterPro" id="IPR036887">
    <property type="entry name" value="HTH_APSES_sf"/>
</dbReference>
<dbReference type="Pfam" id="PF04383">
    <property type="entry name" value="KilA-N"/>
    <property type="match status" value="1"/>
</dbReference>
<feature type="region of interest" description="Disordered" evidence="6">
    <location>
        <begin position="109"/>
        <end position="133"/>
    </location>
</feature>
<keyword evidence="2" id="KW-0749">Sporulation</keyword>
<dbReference type="PROSITE" id="PS50297">
    <property type="entry name" value="ANK_REP_REGION"/>
    <property type="match status" value="1"/>
</dbReference>
<feature type="repeat" description="ANK" evidence="5">
    <location>
        <begin position="369"/>
        <end position="401"/>
    </location>
</feature>
<dbReference type="PANTHER" id="PTHR43828:SF15">
    <property type="entry name" value="TRANSCRIPTION FACTOR MBP1"/>
    <property type="match status" value="1"/>
</dbReference>
<dbReference type="PROSITE" id="PS51299">
    <property type="entry name" value="HTH_APSES"/>
    <property type="match status" value="1"/>
</dbReference>
<accession>A0ABR1MUS1</accession>
<dbReference type="InterPro" id="IPR051642">
    <property type="entry name" value="SWI6-like"/>
</dbReference>
<dbReference type="PANTHER" id="PTHR43828">
    <property type="entry name" value="ASPARAGINASE"/>
    <property type="match status" value="1"/>
</dbReference>
<keyword evidence="9" id="KW-1185">Reference proteome</keyword>
<dbReference type="Pfam" id="PF00023">
    <property type="entry name" value="Ank"/>
    <property type="match status" value="1"/>
</dbReference>
<dbReference type="InterPro" id="IPR003163">
    <property type="entry name" value="Tscrpt_reg_HTH_APSES-type"/>
</dbReference>
<dbReference type="InterPro" id="IPR036770">
    <property type="entry name" value="Ankyrin_rpt-contain_sf"/>
</dbReference>
<evidence type="ECO:0000313" key="8">
    <source>
        <dbReference type="EMBL" id="KAK7606708.1"/>
    </source>
</evidence>
<dbReference type="InterPro" id="IPR018004">
    <property type="entry name" value="KilA/APSES_HTH"/>
</dbReference>
<evidence type="ECO:0000256" key="5">
    <source>
        <dbReference type="PROSITE-ProRule" id="PRU00023"/>
    </source>
</evidence>
<dbReference type="Pfam" id="PF13637">
    <property type="entry name" value="Ank_4"/>
    <property type="match status" value="1"/>
</dbReference>
<evidence type="ECO:0000256" key="1">
    <source>
        <dbReference type="ARBA" id="ARBA00022737"/>
    </source>
</evidence>
<evidence type="ECO:0000256" key="3">
    <source>
        <dbReference type="ARBA" id="ARBA00023043"/>
    </source>
</evidence>
<keyword evidence="4" id="KW-0183">Conidiation</keyword>
<feature type="domain" description="HTH APSES-type" evidence="7">
    <location>
        <begin position="10"/>
        <end position="116"/>
    </location>
</feature>
<evidence type="ECO:0000259" key="7">
    <source>
        <dbReference type="PROSITE" id="PS51299"/>
    </source>
</evidence>
<sequence>MPPETSPPRIYSATYSNVPVYEFNVKGNHVMRRRADDWINATHILKVADFDKPARTRILEREVQKGVHEKVQGGYGKYQGTWIPLHDGRYLAERNNVLDKLLPIFDFVPGDRSPPPAPKHATAASNRPKAARQSLARRLPAYTNMSQMSEDHYENVSQPYEEQETPDNVTIVSESMMDEHDMMPNSQYSNRGHKRKRDTDQHSLEDKQHQMWADALLDYFMLLESEDRFPEAPMPPPTVNLDRMIDEKGHSAMHWAAAMGDVPVVKDLIDRGARIDSLSNNLETPLMRAVMFTNNFDKQTMPQLFRLLQATVVRTDWFGSTVFHHIAATTSSKNKYACARYYLDCIVNKLSETWKPEEVTRLLNQQDKNGDTAIIIAARNGARKVVRALLGRNVAVDVPNNHGESADELIRDLNARRRDARHRVASSSPFAPDGRGLNGTMGTPSFGFRNGTGPPGGLSNATAQFLKQTYHSQYSSQTAQTLMSKVLPTINEKLENLARAYDADLVEKEAEAADADRVVRKRQAEVDALRRQLRDMGVQDIDGAIAASVAAAGDGAGGTNGSFITTDMEADARSQEDLLESLTRDAEALVEMEQHILLQEKLRAEEAAQTPSTNAPSQQQQQQTKAEPTPALHQQHRQQPPVSPTTASSPAYLREKMRLALALRNAQTLRRSLVAEVVRNMSLAGMGGERADEFKRLISGALGLRPGEDVEAMLPDILGELEEAREREVLENAAAEGEAE</sequence>
<keyword evidence="1" id="KW-0677">Repeat</keyword>
<name>A0ABR1MUS1_9PEZI</name>
<protein>
    <recommendedName>
        <fullName evidence="7">HTH APSES-type domain-containing protein</fullName>
    </recommendedName>
</protein>
<feature type="repeat" description="ANK" evidence="5">
    <location>
        <begin position="248"/>
        <end position="280"/>
    </location>
</feature>
<evidence type="ECO:0000313" key="9">
    <source>
        <dbReference type="Proteomes" id="UP001367316"/>
    </source>
</evidence>
<dbReference type="Gene3D" id="3.10.260.10">
    <property type="entry name" value="Transcription regulator HTH, APSES-type DNA-binding domain"/>
    <property type="match status" value="1"/>
</dbReference>
<dbReference type="PROSITE" id="PS50088">
    <property type="entry name" value="ANK_REPEAT"/>
    <property type="match status" value="2"/>
</dbReference>
<dbReference type="SUPFAM" id="SSF54616">
    <property type="entry name" value="DNA-binding domain of Mlu1-box binding protein MBP1"/>
    <property type="match status" value="1"/>
</dbReference>
<dbReference type="InterPro" id="IPR002110">
    <property type="entry name" value="Ankyrin_rpt"/>
</dbReference>
<organism evidence="8 9">
    <name type="scientific">Phyllosticta paracitricarpa</name>
    <dbReference type="NCBI Taxonomy" id="2016321"/>
    <lineage>
        <taxon>Eukaryota</taxon>
        <taxon>Fungi</taxon>
        <taxon>Dikarya</taxon>
        <taxon>Ascomycota</taxon>
        <taxon>Pezizomycotina</taxon>
        <taxon>Dothideomycetes</taxon>
        <taxon>Dothideomycetes incertae sedis</taxon>
        <taxon>Botryosphaeriales</taxon>
        <taxon>Phyllostictaceae</taxon>
        <taxon>Phyllosticta</taxon>
    </lineage>
</organism>
<evidence type="ECO:0000256" key="4">
    <source>
        <dbReference type="ARBA" id="ARBA00023321"/>
    </source>
</evidence>
<feature type="region of interest" description="Disordered" evidence="6">
    <location>
        <begin position="605"/>
        <end position="648"/>
    </location>
</feature>
<keyword evidence="3 5" id="KW-0040">ANK repeat</keyword>
<dbReference type="Gene3D" id="1.25.40.20">
    <property type="entry name" value="Ankyrin repeat-containing domain"/>
    <property type="match status" value="1"/>
</dbReference>
<feature type="compositionally biased region" description="Basic and acidic residues" evidence="6">
    <location>
        <begin position="197"/>
        <end position="206"/>
    </location>
</feature>
<feature type="region of interest" description="Disordered" evidence="6">
    <location>
        <begin position="182"/>
        <end position="206"/>
    </location>
</feature>
<dbReference type="SMART" id="SM00248">
    <property type="entry name" value="ANK"/>
    <property type="match status" value="3"/>
</dbReference>
<evidence type="ECO:0000256" key="6">
    <source>
        <dbReference type="SAM" id="MobiDB-lite"/>
    </source>
</evidence>
<reference evidence="8 9" key="1">
    <citation type="submission" date="2024-04" db="EMBL/GenBank/DDBJ databases">
        <title>Phyllosticta paracitricarpa is synonymous to the EU quarantine fungus P. citricarpa based on phylogenomic analyses.</title>
        <authorList>
            <consortium name="Lawrence Berkeley National Laboratory"/>
            <person name="Van ingen-buijs V.A."/>
            <person name="Van westerhoven A.C."/>
            <person name="Haridas S."/>
            <person name="Skiadas P."/>
            <person name="Martin F."/>
            <person name="Groenewald J.Z."/>
            <person name="Crous P.W."/>
            <person name="Seidl M.F."/>
        </authorList>
    </citation>
    <scope>NUCLEOTIDE SEQUENCE [LARGE SCALE GENOMIC DNA]</scope>
    <source>
        <strain evidence="8 9">CBS 141358</strain>
    </source>
</reference>
<dbReference type="SUPFAM" id="SSF48403">
    <property type="entry name" value="Ankyrin repeat"/>
    <property type="match status" value="1"/>
</dbReference>
<proteinExistence type="predicted"/>
<comment type="caution">
    <text evidence="8">The sequence shown here is derived from an EMBL/GenBank/DDBJ whole genome shotgun (WGS) entry which is preliminary data.</text>
</comment>
<dbReference type="Proteomes" id="UP001367316">
    <property type="component" value="Unassembled WGS sequence"/>
</dbReference>
<gene>
    <name evidence="8" type="ORF">JOL62DRAFT_586387</name>
</gene>
<dbReference type="EMBL" id="JBBPBF010000043">
    <property type="protein sequence ID" value="KAK7606708.1"/>
    <property type="molecule type" value="Genomic_DNA"/>
</dbReference>
<dbReference type="SMART" id="SM01252">
    <property type="entry name" value="KilA-N"/>
    <property type="match status" value="1"/>
</dbReference>
<evidence type="ECO:0000256" key="2">
    <source>
        <dbReference type="ARBA" id="ARBA00022969"/>
    </source>
</evidence>